<dbReference type="Gene3D" id="3.40.50.300">
    <property type="entry name" value="P-loop containing nucleotide triphosphate hydrolases"/>
    <property type="match status" value="1"/>
</dbReference>
<organism evidence="3 4">
    <name type="scientific">Nonomuraea solani</name>
    <dbReference type="NCBI Taxonomy" id="1144553"/>
    <lineage>
        <taxon>Bacteria</taxon>
        <taxon>Bacillati</taxon>
        <taxon>Actinomycetota</taxon>
        <taxon>Actinomycetes</taxon>
        <taxon>Streptosporangiales</taxon>
        <taxon>Streptosporangiaceae</taxon>
        <taxon>Nonomuraea</taxon>
    </lineage>
</organism>
<dbReference type="RefSeq" id="WP_103958643.1">
    <property type="nucleotide sequence ID" value="NZ_FNVT01000007.1"/>
</dbReference>
<keyword evidence="1" id="KW-0808">Transferase</keyword>
<proteinExistence type="predicted"/>
<dbReference type="AlphaFoldDB" id="A0A1H6E3D0"/>
<keyword evidence="4" id="KW-1185">Reference proteome</keyword>
<accession>A0A1H6E3D0</accession>
<gene>
    <name evidence="3" type="ORF">SAMN05444920_107282</name>
</gene>
<dbReference type="GO" id="GO:0016301">
    <property type="term" value="F:kinase activity"/>
    <property type="evidence" value="ECO:0007669"/>
    <property type="project" value="UniProtKB-KW"/>
</dbReference>
<protein>
    <submittedName>
        <fullName evidence="3">Adenylylsulphate kinase</fullName>
    </submittedName>
</protein>
<dbReference type="InterPro" id="IPR027417">
    <property type="entry name" value="P-loop_NTPase"/>
</dbReference>
<dbReference type="Proteomes" id="UP000236732">
    <property type="component" value="Unassembled WGS sequence"/>
</dbReference>
<reference evidence="3 4" key="1">
    <citation type="submission" date="2016-10" db="EMBL/GenBank/DDBJ databases">
        <authorList>
            <person name="de Groot N.N."/>
        </authorList>
    </citation>
    <scope>NUCLEOTIDE SEQUENCE [LARGE SCALE GENOMIC DNA]</scope>
    <source>
        <strain evidence="3 4">CGMCC 4.7037</strain>
    </source>
</reference>
<name>A0A1H6E3D0_9ACTN</name>
<evidence type="ECO:0000259" key="2">
    <source>
        <dbReference type="Pfam" id="PF01583"/>
    </source>
</evidence>
<dbReference type="Pfam" id="PF01583">
    <property type="entry name" value="APS_kinase"/>
    <property type="match status" value="1"/>
</dbReference>
<dbReference type="SUPFAM" id="SSF52540">
    <property type="entry name" value="P-loop containing nucleoside triphosphate hydrolases"/>
    <property type="match status" value="1"/>
</dbReference>
<feature type="domain" description="APS kinase" evidence="2">
    <location>
        <begin position="3"/>
        <end position="116"/>
    </location>
</feature>
<dbReference type="InterPro" id="IPR059117">
    <property type="entry name" value="APS_kinase_dom"/>
</dbReference>
<evidence type="ECO:0000313" key="4">
    <source>
        <dbReference type="Proteomes" id="UP000236732"/>
    </source>
</evidence>
<evidence type="ECO:0000256" key="1">
    <source>
        <dbReference type="ARBA" id="ARBA00022679"/>
    </source>
</evidence>
<sequence>MATALLITGTVGVGKTSVADAAGDLFIDAGVPNAVIDLDRLRHCWPAPPDDPFHAALTMRNLSAVAANFLAAGAERLVLAGVIESRAERRRHEEVLGVPLAVCRVHVELPEVHRRLRGRHVHDGGLDWHLARAGELAAVLDEARVEDYTVDGTHGTPGEVAAQVIKGWQG</sequence>
<dbReference type="EMBL" id="FNVT01000007">
    <property type="protein sequence ID" value="SEG91506.1"/>
    <property type="molecule type" value="Genomic_DNA"/>
</dbReference>
<dbReference type="OrthoDB" id="7889077at2"/>
<evidence type="ECO:0000313" key="3">
    <source>
        <dbReference type="EMBL" id="SEG91506.1"/>
    </source>
</evidence>
<keyword evidence="3" id="KW-0418">Kinase</keyword>